<dbReference type="SUPFAM" id="SSF56112">
    <property type="entry name" value="Protein kinase-like (PK-like)"/>
    <property type="match status" value="1"/>
</dbReference>
<dbReference type="Gene3D" id="3.90.1200.10">
    <property type="match status" value="1"/>
</dbReference>
<dbReference type="Pfam" id="PF01636">
    <property type="entry name" value="APH"/>
    <property type="match status" value="1"/>
</dbReference>
<reference evidence="2" key="1">
    <citation type="submission" date="2018-06" db="EMBL/GenBank/DDBJ databases">
        <authorList>
            <person name="Zhirakovskaya E."/>
        </authorList>
    </citation>
    <scope>NUCLEOTIDE SEQUENCE</scope>
</reference>
<sequence length="524" mass="60777">MQNDANSGWLYHLGDVIFGDVLLIDAEDLFSVLSIYASNVYLSSKSGFSNARPSFNISGFDCVIVNSTDGVLPEKHLVSEIYETLNDNGIIAVIYNNDTSYKNITSLKYPYLFVKKIFNIYKCLFSEKINNKKTHVRYYMQSIYGRINEVFYRRNYQSVKNPFLLTEKIKKYLFSRVLFQVFSSNILDITIKGSNSVPHKTVIDNVIDNVQIETGCKFTDILKCSIIPYKVLVSVASSAGGDYIFLLLRGADRNVRANRELNMLNYLNETYPDLSPFFSRLVTSGIYKNIEYIVYRKISGVSIDAVFNDYHIAERAAFNMLLHIGEVSRKKVIFDSDLYYEMTDTWFSRLDHEDQSSAKFEKYLDQINHTLFSSLQGKSCELVLYHGDYKIENLIFNASDYTVNGIIDWDLSEKHHFPGLDLIYLIIYSRRIKNKTSFIVECEEIFLRDGFNRHERSMLDEYCKHFNISDDLLPVITVFFIIHHFSCRERSGYTNIWLMLLLESVWNPDDESNIHGVKKPGILQ</sequence>
<proteinExistence type="predicted"/>
<dbReference type="AlphaFoldDB" id="A0A3B0X1U7"/>
<organism evidence="2">
    <name type="scientific">hydrothermal vent metagenome</name>
    <dbReference type="NCBI Taxonomy" id="652676"/>
    <lineage>
        <taxon>unclassified sequences</taxon>
        <taxon>metagenomes</taxon>
        <taxon>ecological metagenomes</taxon>
    </lineage>
</organism>
<dbReference type="InterPro" id="IPR002575">
    <property type="entry name" value="Aminoglycoside_PTrfase"/>
</dbReference>
<evidence type="ECO:0000313" key="2">
    <source>
        <dbReference type="EMBL" id="VAW58680.1"/>
    </source>
</evidence>
<dbReference type="EMBL" id="UOFG01000045">
    <property type="protein sequence ID" value="VAW58680.1"/>
    <property type="molecule type" value="Genomic_DNA"/>
</dbReference>
<protein>
    <recommendedName>
        <fullName evidence="1">Aminoglycoside phosphotransferase domain-containing protein</fullName>
    </recommendedName>
</protein>
<feature type="domain" description="Aminoglycoside phosphotransferase" evidence="1">
    <location>
        <begin position="241"/>
        <end position="426"/>
    </location>
</feature>
<evidence type="ECO:0000259" key="1">
    <source>
        <dbReference type="Pfam" id="PF01636"/>
    </source>
</evidence>
<accession>A0A3B0X1U7</accession>
<gene>
    <name evidence="2" type="ORF">MNBD_GAMMA11-2969</name>
</gene>
<name>A0A3B0X1U7_9ZZZZ</name>
<dbReference type="InterPro" id="IPR011009">
    <property type="entry name" value="Kinase-like_dom_sf"/>
</dbReference>